<reference evidence="8" key="1">
    <citation type="submission" date="2023-08" db="EMBL/GenBank/DDBJ databases">
        <authorList>
            <person name="Chen Y."/>
            <person name="Shah S."/>
            <person name="Dougan E. K."/>
            <person name="Thang M."/>
            <person name="Chan C."/>
        </authorList>
    </citation>
    <scope>NUCLEOTIDE SEQUENCE</scope>
</reference>
<keyword evidence="5" id="KW-0408">Iron</keyword>
<keyword evidence="2" id="KW-0479">Metal-binding</keyword>
<feature type="signal peptide" evidence="6">
    <location>
        <begin position="1"/>
        <end position="17"/>
    </location>
</feature>
<protein>
    <recommendedName>
        <fullName evidence="7">Fe2OG dioxygenase domain-containing protein</fullName>
    </recommendedName>
</protein>
<name>A0AA36NN26_9DINO</name>
<evidence type="ECO:0000256" key="6">
    <source>
        <dbReference type="SAM" id="SignalP"/>
    </source>
</evidence>
<keyword evidence="3" id="KW-0223">Dioxygenase</keyword>
<evidence type="ECO:0000313" key="9">
    <source>
        <dbReference type="Proteomes" id="UP001178507"/>
    </source>
</evidence>
<dbReference type="InterPro" id="IPR005123">
    <property type="entry name" value="Oxoglu/Fe-dep_dioxygenase_dom"/>
</dbReference>
<keyword evidence="9" id="KW-1185">Reference proteome</keyword>
<dbReference type="GO" id="GO:0005783">
    <property type="term" value="C:endoplasmic reticulum"/>
    <property type="evidence" value="ECO:0007669"/>
    <property type="project" value="TreeGrafter"/>
</dbReference>
<comment type="cofactor">
    <cofactor evidence="1">
        <name>L-ascorbate</name>
        <dbReference type="ChEBI" id="CHEBI:38290"/>
    </cofactor>
</comment>
<proteinExistence type="predicted"/>
<comment type="caution">
    <text evidence="8">The sequence shown here is derived from an EMBL/GenBank/DDBJ whole genome shotgun (WGS) entry which is preliminary data.</text>
</comment>
<evidence type="ECO:0000256" key="1">
    <source>
        <dbReference type="ARBA" id="ARBA00001961"/>
    </source>
</evidence>
<dbReference type="PROSITE" id="PS51471">
    <property type="entry name" value="FE2OG_OXY"/>
    <property type="match status" value="1"/>
</dbReference>
<dbReference type="GO" id="GO:0004656">
    <property type="term" value="F:procollagen-proline 4-dioxygenase activity"/>
    <property type="evidence" value="ECO:0007669"/>
    <property type="project" value="TreeGrafter"/>
</dbReference>
<evidence type="ECO:0000259" key="7">
    <source>
        <dbReference type="PROSITE" id="PS51471"/>
    </source>
</evidence>
<evidence type="ECO:0000256" key="5">
    <source>
        <dbReference type="ARBA" id="ARBA00023004"/>
    </source>
</evidence>
<keyword evidence="6" id="KW-0732">Signal</keyword>
<gene>
    <name evidence="8" type="ORF">EVOR1521_LOCUS31470</name>
</gene>
<feature type="chain" id="PRO_5041209531" description="Fe2OG dioxygenase domain-containing protein" evidence="6">
    <location>
        <begin position="18"/>
        <end position="484"/>
    </location>
</feature>
<organism evidence="8 9">
    <name type="scientific">Effrenium voratum</name>
    <dbReference type="NCBI Taxonomy" id="2562239"/>
    <lineage>
        <taxon>Eukaryota</taxon>
        <taxon>Sar</taxon>
        <taxon>Alveolata</taxon>
        <taxon>Dinophyceae</taxon>
        <taxon>Suessiales</taxon>
        <taxon>Symbiodiniaceae</taxon>
        <taxon>Effrenium</taxon>
    </lineage>
</organism>
<sequence length="484" mass="55199">MKVARWLPCILVQLAAGSPCDDRYAAWVTDREAFQRKDEPRHLSGLHIVCVWKEAGRLRLEAHMNGVLEKDPLRSDLDEALSLDWGQFRNSLQGALRFTKATYEWGNFHLKQPYGIFAETGRRLRSGTEVLDAGLVLVVEGGQWFWPPVRIGYVRQLPGTPYMLETVSVQPVLFRVRGFLREEECRVIIDMAAPNMSDSDVVQTEKHYRENDTDLRTSTQARLHSSVNPLLQELDLRISNLTRVDVAHNEEVQVLRYRSKEFYAAHTDNFDPKYYENTDFIDKGHRNRLLTVFWYLTNVSKGGETLFPRADGLPPPKDMRSCERGLKVRPEVGAVILWYSLRPNGNGDPNGLHAACPVEDGEKWSANYWVWNKPRDLLISLPDADVDEEYHGEQPVTSNHVSATFRNEHPFPVYLFWKPPHQAREAFMGEISPQAAVSAQTFPLHTWHIRMGADPSSELVAVQEIADQPEQVFVLSSGSGPDEL</sequence>
<dbReference type="PANTHER" id="PTHR10869:SF246">
    <property type="entry name" value="TRANSMEMBRANE PROLYL 4-HYDROXYLASE"/>
    <property type="match status" value="1"/>
</dbReference>
<dbReference type="AlphaFoldDB" id="A0AA36NN26"/>
<dbReference type="GO" id="GO:0031418">
    <property type="term" value="F:L-ascorbic acid binding"/>
    <property type="evidence" value="ECO:0007669"/>
    <property type="project" value="InterPro"/>
</dbReference>
<dbReference type="SMART" id="SM00702">
    <property type="entry name" value="P4Hc"/>
    <property type="match status" value="1"/>
</dbReference>
<keyword evidence="4" id="KW-0560">Oxidoreductase</keyword>
<dbReference type="InterPro" id="IPR006620">
    <property type="entry name" value="Pro_4_hyd_alph"/>
</dbReference>
<evidence type="ECO:0000256" key="2">
    <source>
        <dbReference type="ARBA" id="ARBA00022723"/>
    </source>
</evidence>
<evidence type="ECO:0000256" key="3">
    <source>
        <dbReference type="ARBA" id="ARBA00022964"/>
    </source>
</evidence>
<dbReference type="InterPro" id="IPR044862">
    <property type="entry name" value="Pro_4_hyd_alph_FE2OG_OXY"/>
</dbReference>
<dbReference type="Pfam" id="PF13640">
    <property type="entry name" value="2OG-FeII_Oxy_3"/>
    <property type="match status" value="1"/>
</dbReference>
<dbReference type="GO" id="GO:0005506">
    <property type="term" value="F:iron ion binding"/>
    <property type="evidence" value="ECO:0007669"/>
    <property type="project" value="InterPro"/>
</dbReference>
<dbReference type="Gene3D" id="2.60.120.620">
    <property type="entry name" value="q2cbj1_9rhob like domain"/>
    <property type="match status" value="1"/>
</dbReference>
<dbReference type="Proteomes" id="UP001178507">
    <property type="component" value="Unassembled WGS sequence"/>
</dbReference>
<dbReference type="EMBL" id="CAUJNA010003835">
    <property type="protein sequence ID" value="CAJ1410693.1"/>
    <property type="molecule type" value="Genomic_DNA"/>
</dbReference>
<dbReference type="PANTHER" id="PTHR10869">
    <property type="entry name" value="PROLYL 4-HYDROXYLASE ALPHA SUBUNIT"/>
    <property type="match status" value="1"/>
</dbReference>
<accession>A0AA36NN26</accession>
<evidence type="ECO:0000313" key="8">
    <source>
        <dbReference type="EMBL" id="CAJ1410693.1"/>
    </source>
</evidence>
<feature type="domain" description="Fe2OG dioxygenase" evidence="7">
    <location>
        <begin position="248"/>
        <end position="372"/>
    </location>
</feature>
<dbReference type="InterPro" id="IPR045054">
    <property type="entry name" value="P4HA-like"/>
</dbReference>
<evidence type="ECO:0000256" key="4">
    <source>
        <dbReference type="ARBA" id="ARBA00023002"/>
    </source>
</evidence>